<dbReference type="InterPro" id="IPR052514">
    <property type="entry name" value="SAM-dependent_MTase"/>
</dbReference>
<dbReference type="Gene3D" id="3.40.50.150">
    <property type="entry name" value="Vaccinia Virus protein VP39"/>
    <property type="match status" value="1"/>
</dbReference>
<keyword evidence="3" id="KW-1185">Reference proteome</keyword>
<dbReference type="Proteomes" id="UP000626026">
    <property type="component" value="Unassembled WGS sequence"/>
</dbReference>
<sequence>MEPIARTTMAKWSGGRGSRISSAVLRPLVRLLNRPSAAWFGRALYDIALRFNGIAIGFEGKHDVSEAEENFLTRMASRLDGRVVLDVGANNGAYARMVARAAPRAEIHAFEPHPRTFAALQAASPGIRVVNKALGEQEGELELYDFAEADGSTQASLSREAVALFDPHVVAHRVTCTTLDRYMMEAGLERVALLKIDTEGFDLSVLRGAREAIAAKRFDLIQFEFIPANIATRVTMRDFFEALPGYEIFRLCLNGDLLPLFPYDVKRCEIYVTQNLVARPAARAADA</sequence>
<reference evidence="2 3" key="1">
    <citation type="journal article" date="2013" name="Int. J. Syst. Evol. Microbiol.">
        <title>Roseomonas aerophila sp. nov., isolated from air.</title>
        <authorList>
            <person name="Kim S.J."/>
            <person name="Weon H.Y."/>
            <person name="Ahn J.H."/>
            <person name="Hong S.B."/>
            <person name="Seok S.J."/>
            <person name="Whang K.S."/>
            <person name="Kwon S.W."/>
        </authorList>
    </citation>
    <scope>NUCLEOTIDE SEQUENCE [LARGE SCALE GENOMIC DNA]</scope>
    <source>
        <strain evidence="2 3">NBRC 108923</strain>
    </source>
</reference>
<dbReference type="InterPro" id="IPR006342">
    <property type="entry name" value="FkbM_mtfrase"/>
</dbReference>
<feature type="domain" description="Methyltransferase FkbM" evidence="1">
    <location>
        <begin position="86"/>
        <end position="227"/>
    </location>
</feature>
<accession>A0ABR7RR06</accession>
<name>A0ABR7RR06_9PROT</name>
<dbReference type="PANTHER" id="PTHR34203:SF15">
    <property type="entry name" value="SLL1173 PROTEIN"/>
    <property type="match status" value="1"/>
</dbReference>
<evidence type="ECO:0000313" key="2">
    <source>
        <dbReference type="EMBL" id="MBC9209012.1"/>
    </source>
</evidence>
<dbReference type="SUPFAM" id="SSF53335">
    <property type="entry name" value="S-adenosyl-L-methionine-dependent methyltransferases"/>
    <property type="match status" value="1"/>
</dbReference>
<dbReference type="NCBIfam" id="TIGR01444">
    <property type="entry name" value="fkbM_fam"/>
    <property type="match status" value="1"/>
</dbReference>
<keyword evidence="2" id="KW-0808">Transferase</keyword>
<dbReference type="GO" id="GO:0032259">
    <property type="term" value="P:methylation"/>
    <property type="evidence" value="ECO:0007669"/>
    <property type="project" value="UniProtKB-KW"/>
</dbReference>
<dbReference type="Pfam" id="PF05050">
    <property type="entry name" value="Methyltransf_21"/>
    <property type="match status" value="1"/>
</dbReference>
<evidence type="ECO:0000259" key="1">
    <source>
        <dbReference type="Pfam" id="PF05050"/>
    </source>
</evidence>
<dbReference type="EMBL" id="JACTVA010000043">
    <property type="protein sequence ID" value="MBC9209012.1"/>
    <property type="molecule type" value="Genomic_DNA"/>
</dbReference>
<organism evidence="2 3">
    <name type="scientific">Teichococcus aerophilus</name>
    <dbReference type="NCBI Taxonomy" id="1224513"/>
    <lineage>
        <taxon>Bacteria</taxon>
        <taxon>Pseudomonadati</taxon>
        <taxon>Pseudomonadota</taxon>
        <taxon>Alphaproteobacteria</taxon>
        <taxon>Acetobacterales</taxon>
        <taxon>Roseomonadaceae</taxon>
        <taxon>Roseomonas</taxon>
    </lineage>
</organism>
<proteinExistence type="predicted"/>
<dbReference type="RefSeq" id="WP_187786158.1">
    <property type="nucleotide sequence ID" value="NZ_JACTVA010000043.1"/>
</dbReference>
<dbReference type="GO" id="GO:0008168">
    <property type="term" value="F:methyltransferase activity"/>
    <property type="evidence" value="ECO:0007669"/>
    <property type="project" value="UniProtKB-KW"/>
</dbReference>
<dbReference type="InterPro" id="IPR029063">
    <property type="entry name" value="SAM-dependent_MTases_sf"/>
</dbReference>
<evidence type="ECO:0000313" key="3">
    <source>
        <dbReference type="Proteomes" id="UP000626026"/>
    </source>
</evidence>
<protein>
    <submittedName>
        <fullName evidence="2">FkbM family methyltransferase</fullName>
    </submittedName>
</protein>
<keyword evidence="2" id="KW-0489">Methyltransferase</keyword>
<dbReference type="PANTHER" id="PTHR34203">
    <property type="entry name" value="METHYLTRANSFERASE, FKBM FAMILY PROTEIN"/>
    <property type="match status" value="1"/>
</dbReference>
<comment type="caution">
    <text evidence="2">The sequence shown here is derived from an EMBL/GenBank/DDBJ whole genome shotgun (WGS) entry which is preliminary data.</text>
</comment>
<gene>
    <name evidence="2" type="ORF">IBL26_19365</name>
</gene>